<organism evidence="1 2">
    <name type="scientific">Litchfieldella anticariensis (strain DSM 16096 / CECT 5854 / CIP 108499 / LMG 22089 / FP35)</name>
    <name type="common">Halomonas anticariensis</name>
    <dbReference type="NCBI Taxonomy" id="1121939"/>
    <lineage>
        <taxon>Bacteria</taxon>
        <taxon>Pseudomonadati</taxon>
        <taxon>Pseudomonadota</taxon>
        <taxon>Gammaproteobacteria</taxon>
        <taxon>Oceanospirillales</taxon>
        <taxon>Halomonadaceae</taxon>
        <taxon>Litchfieldella</taxon>
    </lineage>
</organism>
<dbReference type="STRING" id="1121939.L861_14335"/>
<evidence type="ECO:0000313" key="1">
    <source>
        <dbReference type="EMBL" id="EPC00448.1"/>
    </source>
</evidence>
<dbReference type="AlphaFoldDB" id="S2KJC8"/>
<reference evidence="1 2" key="1">
    <citation type="journal article" date="2013" name="Genome Announc.">
        <title>Draft genome sequence of the moderately halophilic gammaproteobacterium Halomonas anticariensis FP35.</title>
        <authorList>
            <person name="Tahrioui A."/>
            <person name="Quesada E."/>
            <person name="Llamas I."/>
        </authorList>
    </citation>
    <scope>NUCLEOTIDE SEQUENCE [LARGE SCALE GENOMIC DNA]</scope>
    <source>
        <strain evidence="2">DSM 16096 / CECT 5854 / LMG 22089 / FP35</strain>
    </source>
</reference>
<comment type="caution">
    <text evidence="1">The sequence shown here is derived from an EMBL/GenBank/DDBJ whole genome shotgun (WGS) entry which is preliminary data.</text>
</comment>
<dbReference type="Proteomes" id="UP000014463">
    <property type="component" value="Unassembled WGS sequence"/>
</dbReference>
<keyword evidence="2" id="KW-1185">Reference proteome</keyword>
<sequence>MRDGKCILIGTWSSSAFEGRHQTEILFPSCSISGARQFARVIVLQQFWDKVLIHIIAADVNAEAVLGEWLLGMGLHDVRP</sequence>
<name>S2KJC8_LITA3</name>
<accession>S2KJC8</accession>
<proteinExistence type="predicted"/>
<dbReference type="EMBL" id="ASTJ01000041">
    <property type="protein sequence ID" value="EPC00448.1"/>
    <property type="molecule type" value="Genomic_DNA"/>
</dbReference>
<protein>
    <submittedName>
        <fullName evidence="1">Uncharacterized protein</fullName>
    </submittedName>
</protein>
<gene>
    <name evidence="1" type="ORF">L861_14335</name>
</gene>
<evidence type="ECO:0000313" key="2">
    <source>
        <dbReference type="Proteomes" id="UP000014463"/>
    </source>
</evidence>